<dbReference type="OrthoDB" id="6305173at2"/>
<dbReference type="PANTHER" id="PTHR38340:SF1">
    <property type="entry name" value="S-LAYER PROTEIN"/>
    <property type="match status" value="1"/>
</dbReference>
<keyword evidence="6" id="KW-1185">Reference proteome</keyword>
<dbReference type="PROSITE" id="PS00330">
    <property type="entry name" value="HEMOLYSIN_CALCIUM"/>
    <property type="match status" value="2"/>
</dbReference>
<evidence type="ECO:0000256" key="2">
    <source>
        <dbReference type="ARBA" id="ARBA00022525"/>
    </source>
</evidence>
<dbReference type="GO" id="GO:0016539">
    <property type="term" value="P:intein-mediated protein splicing"/>
    <property type="evidence" value="ECO:0007669"/>
    <property type="project" value="InterPro"/>
</dbReference>
<dbReference type="InterPro" id="IPR050557">
    <property type="entry name" value="RTX_toxin/Mannuronan_C5-epim"/>
</dbReference>
<dbReference type="SUPFAM" id="SSF51120">
    <property type="entry name" value="beta-Roll"/>
    <property type="match status" value="3"/>
</dbReference>
<dbReference type="PRINTS" id="PR00313">
    <property type="entry name" value="CABNDNGRPT"/>
</dbReference>
<dbReference type="InterPro" id="IPR011049">
    <property type="entry name" value="Serralysin-like_metalloprot_C"/>
</dbReference>
<proteinExistence type="predicted"/>
<feature type="region of interest" description="Disordered" evidence="3">
    <location>
        <begin position="109"/>
        <end position="158"/>
    </location>
</feature>
<evidence type="ECO:0000259" key="4">
    <source>
        <dbReference type="Pfam" id="PF13403"/>
    </source>
</evidence>
<evidence type="ECO:0000313" key="6">
    <source>
        <dbReference type="Proteomes" id="UP000199144"/>
    </source>
</evidence>
<dbReference type="Pfam" id="PF13403">
    <property type="entry name" value="Hint_2"/>
    <property type="match status" value="1"/>
</dbReference>
<evidence type="ECO:0000256" key="1">
    <source>
        <dbReference type="ARBA" id="ARBA00004613"/>
    </source>
</evidence>
<dbReference type="AlphaFoldDB" id="A0A1I4LSV9"/>
<dbReference type="SUPFAM" id="SSF51294">
    <property type="entry name" value="Hedgehog/intein (Hint) domain"/>
    <property type="match status" value="1"/>
</dbReference>
<feature type="compositionally biased region" description="Polar residues" evidence="3">
    <location>
        <begin position="126"/>
        <end position="143"/>
    </location>
</feature>
<accession>A0A1I4LSV9</accession>
<dbReference type="InterPro" id="IPR018511">
    <property type="entry name" value="Hemolysin-typ_Ca-bd_CS"/>
</dbReference>
<evidence type="ECO:0000256" key="3">
    <source>
        <dbReference type="SAM" id="MobiDB-lite"/>
    </source>
</evidence>
<reference evidence="5 6" key="1">
    <citation type="submission" date="2016-10" db="EMBL/GenBank/DDBJ databases">
        <authorList>
            <person name="de Groot N.N."/>
        </authorList>
    </citation>
    <scope>NUCLEOTIDE SEQUENCE [LARGE SCALE GENOMIC DNA]</scope>
    <source>
        <strain evidence="5 6">DSM 15283</strain>
    </source>
</reference>
<protein>
    <submittedName>
        <fullName evidence="5">Intein N-terminal splicing region</fullName>
    </submittedName>
</protein>
<keyword evidence="2" id="KW-0964">Secreted</keyword>
<feature type="region of interest" description="Disordered" evidence="3">
    <location>
        <begin position="745"/>
        <end position="765"/>
    </location>
</feature>
<name>A0A1I4LSV9_9RHOB</name>
<dbReference type="Proteomes" id="UP000199144">
    <property type="component" value="Unassembled WGS sequence"/>
</dbReference>
<dbReference type="InterPro" id="IPR001343">
    <property type="entry name" value="Hemolysn_Ca-bd"/>
</dbReference>
<dbReference type="Gene3D" id="2.170.16.10">
    <property type="entry name" value="Hedgehog/Intein (Hint) domain"/>
    <property type="match status" value="1"/>
</dbReference>
<dbReference type="RefSeq" id="WP_110680246.1">
    <property type="nucleotide sequence ID" value="NZ_FOTQ01000002.1"/>
</dbReference>
<feature type="domain" description="Hedgehog/Intein (Hint)" evidence="4">
    <location>
        <begin position="555"/>
        <end position="693"/>
    </location>
</feature>
<gene>
    <name evidence="5" type="ORF">SAMN04488042_102203</name>
</gene>
<dbReference type="InterPro" id="IPR028992">
    <property type="entry name" value="Hedgehog/Intein_dom"/>
</dbReference>
<dbReference type="InterPro" id="IPR036844">
    <property type="entry name" value="Hint_dom_sf"/>
</dbReference>
<dbReference type="EMBL" id="FOTQ01000002">
    <property type="protein sequence ID" value="SFL93667.1"/>
    <property type="molecule type" value="Genomic_DNA"/>
</dbReference>
<dbReference type="PROSITE" id="PS50817">
    <property type="entry name" value="INTEIN_N_TER"/>
    <property type="match status" value="1"/>
</dbReference>
<dbReference type="STRING" id="254406.SAMN04488042_102203"/>
<dbReference type="GO" id="GO:0005576">
    <property type="term" value="C:extracellular region"/>
    <property type="evidence" value="ECO:0007669"/>
    <property type="project" value="UniProtKB-SubCell"/>
</dbReference>
<dbReference type="InterPro" id="IPR006141">
    <property type="entry name" value="Intein_N"/>
</dbReference>
<dbReference type="GO" id="GO:0005509">
    <property type="term" value="F:calcium ion binding"/>
    <property type="evidence" value="ECO:0007669"/>
    <property type="project" value="InterPro"/>
</dbReference>
<sequence>MPLGYLVQLGDYSLDISDSIVDPRVRFDTDSYLGSGTWEWSGSWGNSTYINEVEPGDYYLATDGNVYFVPSYGPVAHLDAATVNSAPSYATYDGLVEGTGGDDVIDVSFTDANGDSVDGGTGTGPSGLNDSVQAGTGNDSIQSGLGDDTIDAGADNDTVEAGAGNDVIYGDGLGSETLDWSAQGADGTDVFSGFTQNTGDIDVTLSFSDDGNNAATANLETTDTIYRGADEDFDPNSSLLLFGNGDGSTSTTTFDFAAAAGATVEDEVLNVAFRISDIDWGSGNHQDMVTINAYDADGNAVEVVITPGANDTVSGNTITAGTAGESASDASGSALIEIAGPVSQVEIIYANGLGGTQGIWVSNLEFQTMSTTGGNDSLDGGEGDDVIVAGGGDDTIIGGEGDDRLIGGTGNDLIYGNGGNDTLVGAAGNDTLDGGADNDLLRGGSGEDILFGGTGADTLLGGNDNDTLYVGQGDQADGGQGDDTFIITDTGDTGEIVIVGGEGGEINGDTLNLNGLADRSTLVITNPDDSAGGLSGTVELLDGTLVRFFEIENIICFTPGTRILTEHGERNVETLRAGDLVMTKDEGLQPIRWIGNRTVPADGKFAPVAVTSAMLPDAKRTLLVSPQHRFLISGWRAEMLFGEAEVLVSATHMDDGERAFRLPRSHVTYVHVMLDRHQIIYAEGVETESFHAADTGVAGLGEDERESMFETFPHLRQNLDAYGPTVRRCLKKHEADALLASNGGVAPRLPRRRATPRRAPELTLI</sequence>
<organism evidence="5 6">
    <name type="scientific">Shimia aestuarii</name>
    <dbReference type="NCBI Taxonomy" id="254406"/>
    <lineage>
        <taxon>Bacteria</taxon>
        <taxon>Pseudomonadati</taxon>
        <taxon>Pseudomonadota</taxon>
        <taxon>Alphaproteobacteria</taxon>
        <taxon>Rhodobacterales</taxon>
        <taxon>Roseobacteraceae</taxon>
    </lineage>
</organism>
<dbReference type="PANTHER" id="PTHR38340">
    <property type="entry name" value="S-LAYER PROTEIN"/>
    <property type="match status" value="1"/>
</dbReference>
<evidence type="ECO:0000313" key="5">
    <source>
        <dbReference type="EMBL" id="SFL93667.1"/>
    </source>
</evidence>
<dbReference type="Gene3D" id="2.150.10.10">
    <property type="entry name" value="Serralysin-like metalloprotease, C-terminal"/>
    <property type="match status" value="3"/>
</dbReference>
<dbReference type="Pfam" id="PF00353">
    <property type="entry name" value="HemolysinCabind"/>
    <property type="match status" value="3"/>
</dbReference>
<comment type="subcellular location">
    <subcellularLocation>
        <location evidence="1">Secreted</location>
    </subcellularLocation>
</comment>